<dbReference type="EMBL" id="JACRSN010000018">
    <property type="protein sequence ID" value="MBC8534498.1"/>
    <property type="molecule type" value="Genomic_DNA"/>
</dbReference>
<name>A0A926HSP5_9FIRM</name>
<organism evidence="2 3">
    <name type="scientific">Yeguia hominis</name>
    <dbReference type="NCBI Taxonomy" id="2763662"/>
    <lineage>
        <taxon>Bacteria</taxon>
        <taxon>Bacillati</taxon>
        <taxon>Bacillota</taxon>
        <taxon>Clostridia</taxon>
        <taxon>Eubacteriales</taxon>
        <taxon>Yeguiaceae</taxon>
        <taxon>Yeguia</taxon>
    </lineage>
</organism>
<evidence type="ECO:0000256" key="1">
    <source>
        <dbReference type="SAM" id="MobiDB-lite"/>
    </source>
</evidence>
<feature type="region of interest" description="Disordered" evidence="1">
    <location>
        <begin position="183"/>
        <end position="206"/>
    </location>
</feature>
<dbReference type="Proteomes" id="UP000651482">
    <property type="component" value="Unassembled WGS sequence"/>
</dbReference>
<dbReference type="RefSeq" id="WP_249320079.1">
    <property type="nucleotide sequence ID" value="NZ_JACRSN010000018.1"/>
</dbReference>
<gene>
    <name evidence="2" type="ORF">IAG03_10970</name>
</gene>
<comment type="caution">
    <text evidence="2">The sequence shown here is derived from an EMBL/GenBank/DDBJ whole genome shotgun (WGS) entry which is preliminary data.</text>
</comment>
<keyword evidence="3" id="KW-1185">Reference proteome</keyword>
<evidence type="ECO:0000313" key="2">
    <source>
        <dbReference type="EMBL" id="MBC8534498.1"/>
    </source>
</evidence>
<sequence length="206" mass="23371">MEETRKIGDYSVKYSMYIGHKDIALGENPDADKDERYMCCFVETNAIFERYSGVLVSDDFAEIAKVFGQRVADAAEEIIQENERACQEVGINEELMAESCAPVSYKDSIENKVVVIKGSILRPEFRHANHQLMLCTGGFGAQANARGRTCYCISLYDGRKTSFYRTDFLGVMEEKRLPEWAQKGLEKAKEMHAQEKKPAKERGDAR</sequence>
<dbReference type="AlphaFoldDB" id="A0A926HSP5"/>
<protein>
    <submittedName>
        <fullName evidence="2">Uncharacterized protein</fullName>
    </submittedName>
</protein>
<accession>A0A926HSP5</accession>
<evidence type="ECO:0000313" key="3">
    <source>
        <dbReference type="Proteomes" id="UP000651482"/>
    </source>
</evidence>
<proteinExistence type="predicted"/>
<reference evidence="2" key="1">
    <citation type="submission" date="2020-08" db="EMBL/GenBank/DDBJ databases">
        <title>Genome public.</title>
        <authorList>
            <person name="Liu C."/>
            <person name="Sun Q."/>
        </authorList>
    </citation>
    <scope>NUCLEOTIDE SEQUENCE</scope>
    <source>
        <strain evidence="2">NSJ-40</strain>
    </source>
</reference>